<dbReference type="AlphaFoldDB" id="A0A0H3WTL2"/>
<dbReference type="Gene3D" id="1.20.1250.20">
    <property type="entry name" value="MFS general substrate transporter like domains"/>
    <property type="match status" value="2"/>
</dbReference>
<dbReference type="RefSeq" id="WP_047907338.1">
    <property type="nucleotide sequence ID" value="NZ_CP011807.3"/>
</dbReference>
<dbReference type="STRING" id="656179.AB870_17670"/>
<dbReference type="SUPFAM" id="SSF103473">
    <property type="entry name" value="MFS general substrate transporter"/>
    <property type="match status" value="1"/>
</dbReference>
<dbReference type="GO" id="GO:0022857">
    <property type="term" value="F:transmembrane transporter activity"/>
    <property type="evidence" value="ECO:0007669"/>
    <property type="project" value="InterPro"/>
</dbReference>
<keyword evidence="3 8" id="KW-0812">Transmembrane</keyword>
<feature type="transmembrane region" description="Helical" evidence="8">
    <location>
        <begin position="27"/>
        <end position="45"/>
    </location>
</feature>
<feature type="transmembrane region" description="Helical" evidence="8">
    <location>
        <begin position="157"/>
        <end position="178"/>
    </location>
</feature>
<dbReference type="PATRIC" id="fig|656179.3.peg.3761"/>
<feature type="transmembrane region" description="Helical" evidence="8">
    <location>
        <begin position="346"/>
        <end position="366"/>
    </location>
</feature>
<dbReference type="KEGG" id="pfg:AB870_17670"/>
<keyword evidence="4 8" id="KW-1133">Transmembrane helix</keyword>
<evidence type="ECO:0000256" key="4">
    <source>
        <dbReference type="ARBA" id="ARBA00022989"/>
    </source>
</evidence>
<evidence type="ECO:0000259" key="9">
    <source>
        <dbReference type="PROSITE" id="PS50850"/>
    </source>
</evidence>
<proteinExistence type="predicted"/>
<feature type="domain" description="Major facilitator superfamily (MFS) profile" evidence="9">
    <location>
        <begin position="31"/>
        <end position="436"/>
    </location>
</feature>
<name>A0A0H3WTL2_9BURK</name>
<dbReference type="PROSITE" id="PS50850">
    <property type="entry name" value="MFS"/>
    <property type="match status" value="1"/>
</dbReference>
<feature type="transmembrane region" description="Helical" evidence="8">
    <location>
        <begin position="321"/>
        <end position="340"/>
    </location>
</feature>
<evidence type="ECO:0000256" key="8">
    <source>
        <dbReference type="SAM" id="Phobius"/>
    </source>
</evidence>
<sequence>MNSVPTPPSPMTGTPSADFEAATYRKVGWRLIPFLLLCYVVAYLDRVNVGFAKLQMVGDLQFSETVFGLGAGIFFIGYFIFEVPSNVILHRVGARVWIARIMISWGIISGATMFVTTPSMFYVMRFLLGVAEAGFFPGIILYITYWYPASRRGRMTAWFMTAVALSGLIGGPISGWILKDMSGVSGLAGWQWMFLIEAIPSVVIGIAVLFVLDDRIRDAKWLNDDEKSLLERNIASDVLAEEDLPLRHVFSSPRVWMMSLIYFSFVIGLYGVGFWLPTIIKSTGVTDPLQIGLLTAIPYFFAVIAMVLVGRRSDLRGERRWHIAIPAFAGAAGLFLSTVWSHNTQLAMVALTLATMGIMIVLPLFWSLPTAFLGGTAAAAGIAMINSLGNLAGFVGPYLIGFLKDATQSTNSGMFLLTVFMILGGLLTLAVPARLVNR</sequence>
<dbReference type="PANTHER" id="PTHR43791">
    <property type="entry name" value="PERMEASE-RELATED"/>
    <property type="match status" value="1"/>
</dbReference>
<comment type="function">
    <text evidence="6">Component of the tartrate utilization system and may allow entry of tartrate and tartrate dehydrogenase.</text>
</comment>
<dbReference type="InterPro" id="IPR011701">
    <property type="entry name" value="MFS"/>
</dbReference>
<accession>A0A0H3WTL2</accession>
<keyword evidence="2" id="KW-0813">Transport</keyword>
<evidence type="ECO:0000256" key="3">
    <source>
        <dbReference type="ARBA" id="ARBA00022692"/>
    </source>
</evidence>
<keyword evidence="11" id="KW-1185">Reference proteome</keyword>
<dbReference type="Pfam" id="PF07690">
    <property type="entry name" value="MFS_1"/>
    <property type="match status" value="1"/>
</dbReference>
<reference evidence="10" key="1">
    <citation type="submission" date="2016-06" db="EMBL/GenBank/DDBJ databases">
        <title>Complete Genome Sequence of Pandoraea faecigallinarum DSM-23572.</title>
        <authorList>
            <person name="Yong D."/>
            <person name="Ee R."/>
            <person name="Lim Y.-L."/>
            <person name="Yin W.-F."/>
            <person name="Chan K.-G."/>
        </authorList>
    </citation>
    <scope>NUCLEOTIDE SEQUENCE</scope>
    <source>
        <strain evidence="10">DSM 23572</strain>
    </source>
</reference>
<feature type="transmembrane region" description="Helical" evidence="8">
    <location>
        <begin position="378"/>
        <end position="400"/>
    </location>
</feature>
<protein>
    <recommendedName>
        <fullName evidence="7">Putative tartrate transporter</fullName>
    </recommendedName>
</protein>
<evidence type="ECO:0000313" key="10">
    <source>
        <dbReference type="EMBL" id="AKM31554.1"/>
    </source>
</evidence>
<evidence type="ECO:0000313" key="11">
    <source>
        <dbReference type="Proteomes" id="UP000035651"/>
    </source>
</evidence>
<dbReference type="EMBL" id="CP011807">
    <property type="protein sequence ID" value="AKM31554.1"/>
    <property type="molecule type" value="Genomic_DNA"/>
</dbReference>
<feature type="transmembrane region" description="Helical" evidence="8">
    <location>
        <begin position="65"/>
        <end position="85"/>
    </location>
</feature>
<dbReference type="InterPro" id="IPR020846">
    <property type="entry name" value="MFS_dom"/>
</dbReference>
<dbReference type="FunFam" id="1.20.1250.20:FF:000126">
    <property type="entry name" value="MFS transporter permease"/>
    <property type="match status" value="1"/>
</dbReference>
<keyword evidence="5 8" id="KW-0472">Membrane</keyword>
<dbReference type="InterPro" id="IPR036259">
    <property type="entry name" value="MFS_trans_sf"/>
</dbReference>
<dbReference type="PANTHER" id="PTHR43791:SF36">
    <property type="entry name" value="TRANSPORTER, PUTATIVE (AFU_ORTHOLOGUE AFUA_6G08340)-RELATED"/>
    <property type="match status" value="1"/>
</dbReference>
<evidence type="ECO:0000256" key="5">
    <source>
        <dbReference type="ARBA" id="ARBA00023136"/>
    </source>
</evidence>
<gene>
    <name evidence="10" type="ORF">AB870_17670</name>
</gene>
<evidence type="ECO:0000256" key="1">
    <source>
        <dbReference type="ARBA" id="ARBA00004141"/>
    </source>
</evidence>
<dbReference type="FunFam" id="1.20.1250.20:FF:000018">
    <property type="entry name" value="MFS transporter permease"/>
    <property type="match status" value="1"/>
</dbReference>
<dbReference type="CDD" id="cd17319">
    <property type="entry name" value="MFS_ExuT_GudP_like"/>
    <property type="match status" value="1"/>
</dbReference>
<feature type="transmembrane region" description="Helical" evidence="8">
    <location>
        <begin position="288"/>
        <end position="309"/>
    </location>
</feature>
<feature type="transmembrane region" description="Helical" evidence="8">
    <location>
        <begin position="97"/>
        <end position="116"/>
    </location>
</feature>
<evidence type="ECO:0000256" key="2">
    <source>
        <dbReference type="ARBA" id="ARBA00022448"/>
    </source>
</evidence>
<feature type="transmembrane region" description="Helical" evidence="8">
    <location>
        <begin position="122"/>
        <end position="145"/>
    </location>
</feature>
<evidence type="ECO:0000256" key="7">
    <source>
        <dbReference type="ARBA" id="ARBA00074139"/>
    </source>
</evidence>
<feature type="transmembrane region" description="Helical" evidence="8">
    <location>
        <begin position="255"/>
        <end position="276"/>
    </location>
</feature>
<dbReference type="GO" id="GO:0005886">
    <property type="term" value="C:plasma membrane"/>
    <property type="evidence" value="ECO:0007669"/>
    <property type="project" value="TreeGrafter"/>
</dbReference>
<organism evidence="10 11">
    <name type="scientific">Pandoraea faecigallinarum</name>
    <dbReference type="NCBI Taxonomy" id="656179"/>
    <lineage>
        <taxon>Bacteria</taxon>
        <taxon>Pseudomonadati</taxon>
        <taxon>Pseudomonadota</taxon>
        <taxon>Betaproteobacteria</taxon>
        <taxon>Burkholderiales</taxon>
        <taxon>Burkholderiaceae</taxon>
        <taxon>Pandoraea</taxon>
    </lineage>
</organism>
<dbReference type="Proteomes" id="UP000035651">
    <property type="component" value="Chromosome"/>
</dbReference>
<feature type="transmembrane region" description="Helical" evidence="8">
    <location>
        <begin position="190"/>
        <end position="212"/>
    </location>
</feature>
<comment type="subcellular location">
    <subcellularLocation>
        <location evidence="1">Membrane</location>
        <topology evidence="1">Multi-pass membrane protein</topology>
    </subcellularLocation>
</comment>
<feature type="transmembrane region" description="Helical" evidence="8">
    <location>
        <begin position="412"/>
        <end position="436"/>
    </location>
</feature>
<evidence type="ECO:0000256" key="6">
    <source>
        <dbReference type="ARBA" id="ARBA00058119"/>
    </source>
</evidence>